<reference evidence="1" key="1">
    <citation type="submission" date="2012-05" db="EMBL/GenBank/DDBJ databases">
        <authorList>
            <person name="Studholme D.J."/>
            <person name="Wasukira A."/>
            <person name="Grant M."/>
        </authorList>
    </citation>
    <scope>NUCLEOTIDE SEQUENCE [LARGE SCALE GENOMIC DNA]</scope>
    <source>
        <strain evidence="1">NCPPB 890</strain>
    </source>
</reference>
<organism evidence="1">
    <name type="scientific">Xanthomonas vasicola pv. vasculorum NCPPB 890</name>
    <dbReference type="NCBI Taxonomy" id="1184265"/>
    <lineage>
        <taxon>Bacteria</taxon>
        <taxon>Pseudomonadati</taxon>
        <taxon>Pseudomonadota</taxon>
        <taxon>Gammaproteobacteria</taxon>
        <taxon>Lysobacterales</taxon>
        <taxon>Lysobacteraceae</taxon>
        <taxon>Xanthomonas</taxon>
    </lineage>
</organism>
<protein>
    <submittedName>
        <fullName evidence="1">Uncharacterized protein</fullName>
    </submittedName>
</protein>
<dbReference type="RefSeq" id="WP_017116049.1">
    <property type="nucleotide sequence ID" value="NZ_AKBN02000009.1"/>
</dbReference>
<name>A0A836P5H7_XANVA</name>
<dbReference type="AlphaFoldDB" id="A0A836P5H7"/>
<sequence>MKNSMVRERKFNDLEPLDYYYGPGYKLINPVCRIFADNPQYSFIIRNRANHSGDTEPAWQVLTDSVCVRIVMALKSALDAKTWGLLGFDASQMQALLEGTVSNDELSAYERPLTQEEKKSIVRSHRDEIINKIGSMLLLALRVSHDLHLSRSRPTQSWLIRGDTQGMIKYLRSKGVAIHENTGNAAVVKALRSEWSTNQFFSTSTGDELASLAGRALVWVIHIDPTRTRSRDGGSYVSESEVLFPYETPFHLYGYAEVSSLEQIAQVDLNGLPQSTLLRDRMHQIYAKGGSTWPGNRCRFLFAEEQ</sequence>
<dbReference type="EMBL" id="AKBN01000243">
    <property type="protein sequence ID" value="KFA03213.1"/>
    <property type="molecule type" value="Genomic_DNA"/>
</dbReference>
<proteinExistence type="predicted"/>
<comment type="caution">
    <text evidence="1">The sequence shown here is derived from an EMBL/GenBank/DDBJ whole genome shotgun (WGS) entry which is preliminary data.</text>
</comment>
<accession>A0A836P5H7</accession>
<gene>
    <name evidence="1" type="ORF">A11K_0104925</name>
</gene>
<evidence type="ECO:0000313" key="1">
    <source>
        <dbReference type="EMBL" id="KFA03213.1"/>
    </source>
</evidence>